<protein>
    <submittedName>
        <fullName evidence="1">Uncharacterized protein</fullName>
    </submittedName>
</protein>
<proteinExistence type="predicted"/>
<dbReference type="EMBL" id="BAAAKJ010000096">
    <property type="protein sequence ID" value="GAA1390351.1"/>
    <property type="molecule type" value="Genomic_DNA"/>
</dbReference>
<accession>A0ABN1XWQ7</accession>
<sequence>MRTRVNGDILAGARERMTEEEQARALGLVDVVRLDAGRRHDDRLTFALGLRACIETDLEL</sequence>
<comment type="caution">
    <text evidence="1">The sequence shown here is derived from an EMBL/GenBank/DDBJ whole genome shotgun (WGS) entry which is preliminary data.</text>
</comment>
<evidence type="ECO:0000313" key="2">
    <source>
        <dbReference type="Proteomes" id="UP001499863"/>
    </source>
</evidence>
<dbReference type="Proteomes" id="UP001499863">
    <property type="component" value="Unassembled WGS sequence"/>
</dbReference>
<reference evidence="1 2" key="1">
    <citation type="journal article" date="2019" name="Int. J. Syst. Evol. Microbiol.">
        <title>The Global Catalogue of Microorganisms (GCM) 10K type strain sequencing project: providing services to taxonomists for standard genome sequencing and annotation.</title>
        <authorList>
            <consortium name="The Broad Institute Genomics Platform"/>
            <consortium name="The Broad Institute Genome Sequencing Center for Infectious Disease"/>
            <person name="Wu L."/>
            <person name="Ma J."/>
        </authorList>
    </citation>
    <scope>NUCLEOTIDE SEQUENCE [LARGE SCALE GENOMIC DNA]</scope>
    <source>
        <strain evidence="1 2">JCM 12393</strain>
    </source>
</reference>
<evidence type="ECO:0000313" key="1">
    <source>
        <dbReference type="EMBL" id="GAA1390351.1"/>
    </source>
</evidence>
<name>A0ABN1XWQ7_9ACTN</name>
<keyword evidence="2" id="KW-1185">Reference proteome</keyword>
<gene>
    <name evidence="1" type="ORF">GCM10009639_18970</name>
</gene>
<organism evidence="1 2">
    <name type="scientific">Kitasatospora putterlickiae</name>
    <dbReference type="NCBI Taxonomy" id="221725"/>
    <lineage>
        <taxon>Bacteria</taxon>
        <taxon>Bacillati</taxon>
        <taxon>Actinomycetota</taxon>
        <taxon>Actinomycetes</taxon>
        <taxon>Kitasatosporales</taxon>
        <taxon>Streptomycetaceae</taxon>
        <taxon>Kitasatospora</taxon>
    </lineage>
</organism>